<dbReference type="PROSITE" id="PS51257">
    <property type="entry name" value="PROKAR_LIPOPROTEIN"/>
    <property type="match status" value="1"/>
</dbReference>
<dbReference type="Proteomes" id="UP000677803">
    <property type="component" value="Unassembled WGS sequence"/>
</dbReference>
<dbReference type="EMBL" id="CAJRST010007779">
    <property type="protein sequence ID" value="CAG5896733.1"/>
    <property type="molecule type" value="Genomic_DNA"/>
</dbReference>
<proteinExistence type="predicted"/>
<accession>A0A8S4AR97</accession>
<dbReference type="InterPro" id="IPR009079">
    <property type="entry name" value="4_helix_cytokine-like_core"/>
</dbReference>
<protein>
    <submittedName>
        <fullName evidence="2">(Atlantic silverside) hypothetical protein</fullName>
    </submittedName>
</protein>
<dbReference type="AlphaFoldDB" id="A0A8S4AR97"/>
<organism evidence="2 3">
    <name type="scientific">Menidia menidia</name>
    <name type="common">Atlantic silverside</name>
    <dbReference type="NCBI Taxonomy" id="238744"/>
    <lineage>
        <taxon>Eukaryota</taxon>
        <taxon>Metazoa</taxon>
        <taxon>Chordata</taxon>
        <taxon>Craniata</taxon>
        <taxon>Vertebrata</taxon>
        <taxon>Euteleostomi</taxon>
        <taxon>Actinopterygii</taxon>
        <taxon>Neopterygii</taxon>
        <taxon>Teleostei</taxon>
        <taxon>Neoteleostei</taxon>
        <taxon>Acanthomorphata</taxon>
        <taxon>Ovalentaria</taxon>
        <taxon>Atherinomorphae</taxon>
        <taxon>Atheriniformes</taxon>
        <taxon>Atherinopsidae</taxon>
        <taxon>Menidiinae</taxon>
        <taxon>Menidia</taxon>
    </lineage>
</organism>
<reference evidence="2" key="1">
    <citation type="submission" date="2021-05" db="EMBL/GenBank/DDBJ databases">
        <authorList>
            <person name="Tigano A."/>
        </authorList>
    </citation>
    <scope>NUCLEOTIDE SEQUENCE</scope>
</reference>
<sequence length="165" mass="18365">MPLIKLYFTSVLLLLVLSCPMWQVGQCLPVMGKGPLSDSCASQAWMLLQNITDALGQTQLFCEQNVELNMLTNTPSVCTPQESCVANIEKDLNHYYKFLAAQPDPEGLLGSTVLLSLTELMQAPVNDGNTYVERLNLCKVLRGFQVRTVTINRAISYMKSDVNFK</sequence>
<dbReference type="SUPFAM" id="SSF47266">
    <property type="entry name" value="4-helical cytokines"/>
    <property type="match status" value="1"/>
</dbReference>
<name>A0A8S4AR97_9TELE</name>
<evidence type="ECO:0000313" key="2">
    <source>
        <dbReference type="EMBL" id="CAG5896733.1"/>
    </source>
</evidence>
<feature type="chain" id="PRO_5035919675" evidence="1">
    <location>
        <begin position="28"/>
        <end position="165"/>
    </location>
</feature>
<evidence type="ECO:0000256" key="1">
    <source>
        <dbReference type="SAM" id="SignalP"/>
    </source>
</evidence>
<evidence type="ECO:0000313" key="3">
    <source>
        <dbReference type="Proteomes" id="UP000677803"/>
    </source>
</evidence>
<gene>
    <name evidence="2" type="ORF">MMEN_LOCUS7794</name>
</gene>
<dbReference type="Gene3D" id="1.20.1250.10">
    <property type="match status" value="1"/>
</dbReference>
<feature type="signal peptide" evidence="1">
    <location>
        <begin position="1"/>
        <end position="27"/>
    </location>
</feature>
<keyword evidence="3" id="KW-1185">Reference proteome</keyword>
<dbReference type="OrthoDB" id="9893660at2759"/>
<keyword evidence="1" id="KW-0732">Signal</keyword>
<comment type="caution">
    <text evidence="2">The sequence shown here is derived from an EMBL/GenBank/DDBJ whole genome shotgun (WGS) entry which is preliminary data.</text>
</comment>